<organism evidence="3">
    <name type="scientific">Anopheles coluzzii</name>
    <name type="common">African malaria mosquito</name>
    <dbReference type="NCBI Taxonomy" id="1518534"/>
    <lineage>
        <taxon>Eukaryota</taxon>
        <taxon>Metazoa</taxon>
        <taxon>Ecdysozoa</taxon>
        <taxon>Arthropoda</taxon>
        <taxon>Hexapoda</taxon>
        <taxon>Insecta</taxon>
        <taxon>Pterygota</taxon>
        <taxon>Neoptera</taxon>
        <taxon>Endopterygota</taxon>
        <taxon>Diptera</taxon>
        <taxon>Nematocera</taxon>
        <taxon>Culicoidea</taxon>
        <taxon>Culicidae</taxon>
        <taxon>Anophelinae</taxon>
        <taxon>Anopheles</taxon>
    </lineage>
</organism>
<evidence type="ECO:0000313" key="3">
    <source>
        <dbReference type="EnsemblMetazoa" id="ACOM038586-PA.1"/>
    </source>
</evidence>
<dbReference type="EnsemblMetazoa" id="ACOM038586-RA">
    <property type="protein sequence ID" value="ACOM038586-PA.1"/>
    <property type="gene ID" value="ACOM038586"/>
</dbReference>
<proteinExistence type="predicted"/>
<dbReference type="AlphaFoldDB" id="A0A8W7PWQ2"/>
<dbReference type="VEuPathDB" id="VectorBase:ACON2_036086"/>
<feature type="domain" description="RAMA" evidence="2">
    <location>
        <begin position="36"/>
        <end position="122"/>
    </location>
</feature>
<dbReference type="InterPro" id="IPR040843">
    <property type="entry name" value="RAMA"/>
</dbReference>
<feature type="region of interest" description="Disordered" evidence="1">
    <location>
        <begin position="1"/>
        <end position="29"/>
    </location>
</feature>
<dbReference type="Proteomes" id="UP000075882">
    <property type="component" value="Unassembled WGS sequence"/>
</dbReference>
<name>A0A8W7PWQ2_ANOCL</name>
<sequence length="123" mass="13513">MSTKASEEESSSHLDESDIPDEFNDDDADKLGYFPGKTITLQMLLGANVLQPGKGAMTIEVKSLSAICWQHAKQESQETEHQICSTSARAIYRKGIINPDKKSGCGWSSVKYKGRKLDAYKAA</sequence>
<reference evidence="3" key="1">
    <citation type="submission" date="2022-08" db="UniProtKB">
        <authorList>
            <consortium name="EnsemblMetazoa"/>
        </authorList>
    </citation>
    <scope>IDENTIFICATION</scope>
</reference>
<feature type="compositionally biased region" description="Basic and acidic residues" evidence="1">
    <location>
        <begin position="1"/>
        <end position="16"/>
    </location>
</feature>
<evidence type="ECO:0000259" key="2">
    <source>
        <dbReference type="Pfam" id="PF18755"/>
    </source>
</evidence>
<feature type="compositionally biased region" description="Acidic residues" evidence="1">
    <location>
        <begin position="17"/>
        <end position="28"/>
    </location>
</feature>
<accession>A0A8W7PWQ2</accession>
<protein>
    <recommendedName>
        <fullName evidence="2">RAMA domain-containing protein</fullName>
    </recommendedName>
</protein>
<evidence type="ECO:0000256" key="1">
    <source>
        <dbReference type="SAM" id="MobiDB-lite"/>
    </source>
</evidence>
<dbReference type="Pfam" id="PF18755">
    <property type="entry name" value="RAMA"/>
    <property type="match status" value="1"/>
</dbReference>